<protein>
    <submittedName>
        <fullName evidence="3">Helix-turn-helix domain-containing protein</fullName>
    </submittedName>
</protein>
<evidence type="ECO:0000313" key="4">
    <source>
        <dbReference type="Proteomes" id="UP001214441"/>
    </source>
</evidence>
<keyword evidence="1" id="KW-0238">DNA-binding</keyword>
<accession>A0ABT7A5N8</accession>
<dbReference type="InterPro" id="IPR009057">
    <property type="entry name" value="Homeodomain-like_sf"/>
</dbReference>
<keyword evidence="4" id="KW-1185">Reference proteome</keyword>
<dbReference type="Proteomes" id="UP001214441">
    <property type="component" value="Unassembled WGS sequence"/>
</dbReference>
<sequence>MIVKNGAQLRILLAAERLFAQYGIDGPSLREIGALAGQRNNSAVQYNFGSREGLIKALYTYRLAPLNQRRLALLDDIRTAGLEEDPHALVTAYVRPLAESVQRDRGSSWYARFTNRYVLSDHMYTDTLGNDSTSGIRATVRLLSHALAHLPQPVLDERLRKMHLLVTSVLADLERRYEHQETDDAHARLIVDDLITTTTALLTAPAPAPS</sequence>
<dbReference type="Pfam" id="PF00440">
    <property type="entry name" value="TetR_N"/>
    <property type="match status" value="1"/>
</dbReference>
<dbReference type="EMBL" id="JANCPR020000043">
    <property type="protein sequence ID" value="MDJ1136635.1"/>
    <property type="molecule type" value="Genomic_DNA"/>
</dbReference>
<dbReference type="InterPro" id="IPR001647">
    <property type="entry name" value="HTH_TetR"/>
</dbReference>
<evidence type="ECO:0000313" key="3">
    <source>
        <dbReference type="EMBL" id="MDJ1136635.1"/>
    </source>
</evidence>
<dbReference type="SUPFAM" id="SSF46689">
    <property type="entry name" value="Homeodomain-like"/>
    <property type="match status" value="1"/>
</dbReference>
<gene>
    <name evidence="3" type="ORF">NMN56_032750</name>
</gene>
<feature type="domain" description="HTH tetR-type" evidence="2">
    <location>
        <begin position="11"/>
        <end position="58"/>
    </location>
</feature>
<proteinExistence type="predicted"/>
<dbReference type="RefSeq" id="WP_274043900.1">
    <property type="nucleotide sequence ID" value="NZ_JANCPR020000043.1"/>
</dbReference>
<evidence type="ECO:0000256" key="1">
    <source>
        <dbReference type="ARBA" id="ARBA00023125"/>
    </source>
</evidence>
<name>A0ABT7A5N8_9ACTN</name>
<organism evidence="3 4">
    <name type="scientific">Streptomyces iconiensis</name>
    <dbReference type="NCBI Taxonomy" id="1384038"/>
    <lineage>
        <taxon>Bacteria</taxon>
        <taxon>Bacillati</taxon>
        <taxon>Actinomycetota</taxon>
        <taxon>Actinomycetes</taxon>
        <taxon>Kitasatosporales</taxon>
        <taxon>Streptomycetaceae</taxon>
        <taxon>Streptomyces</taxon>
    </lineage>
</organism>
<evidence type="ECO:0000259" key="2">
    <source>
        <dbReference type="Pfam" id="PF00440"/>
    </source>
</evidence>
<dbReference type="Gene3D" id="1.10.357.10">
    <property type="entry name" value="Tetracycline Repressor, domain 2"/>
    <property type="match status" value="1"/>
</dbReference>
<reference evidence="3 4" key="1">
    <citation type="submission" date="2023-05" db="EMBL/GenBank/DDBJ databases">
        <title>Streptantibioticus silvisoli sp. nov., acidotolerant actinomycetes 1 from pine litter.</title>
        <authorList>
            <person name="Swiecimska M."/>
            <person name="Golinska P."/>
            <person name="Sangal V."/>
            <person name="Wachnowicz B."/>
            <person name="Goodfellow M."/>
        </authorList>
    </citation>
    <scope>NUCLEOTIDE SEQUENCE [LARGE SCALE GENOMIC DNA]</scope>
    <source>
        <strain evidence="3 4">DSM 42109</strain>
    </source>
</reference>
<comment type="caution">
    <text evidence="3">The sequence shown here is derived from an EMBL/GenBank/DDBJ whole genome shotgun (WGS) entry which is preliminary data.</text>
</comment>